<reference evidence="5 6" key="1">
    <citation type="journal article" date="2018" name="Mol. Plant">
        <title>The genome of Artemisia annua provides insight into the evolution of Asteraceae family and artemisinin biosynthesis.</title>
        <authorList>
            <person name="Shen Q."/>
            <person name="Zhang L."/>
            <person name="Liao Z."/>
            <person name="Wang S."/>
            <person name="Yan T."/>
            <person name="Shi P."/>
            <person name="Liu M."/>
            <person name="Fu X."/>
            <person name="Pan Q."/>
            <person name="Wang Y."/>
            <person name="Lv Z."/>
            <person name="Lu X."/>
            <person name="Zhang F."/>
            <person name="Jiang W."/>
            <person name="Ma Y."/>
            <person name="Chen M."/>
            <person name="Hao X."/>
            <person name="Li L."/>
            <person name="Tang Y."/>
            <person name="Lv G."/>
            <person name="Zhou Y."/>
            <person name="Sun X."/>
            <person name="Brodelius P.E."/>
            <person name="Rose J.K.C."/>
            <person name="Tang K."/>
        </authorList>
    </citation>
    <scope>NUCLEOTIDE SEQUENCE [LARGE SCALE GENOMIC DNA]</scope>
    <source>
        <strain evidence="6">cv. Huhao1</strain>
        <tissue evidence="5">Leaf</tissue>
    </source>
</reference>
<dbReference type="OrthoDB" id="1864232at2759"/>
<keyword evidence="6" id="KW-1185">Reference proteome</keyword>
<evidence type="ECO:0000313" key="6">
    <source>
        <dbReference type="Proteomes" id="UP000245207"/>
    </source>
</evidence>
<name>A0A2U1LAP7_ARTAN</name>
<dbReference type="STRING" id="35608.A0A2U1LAP7"/>
<gene>
    <name evidence="5" type="ORF">CTI12_AA512270</name>
</gene>
<dbReference type="EMBL" id="PKPP01010456">
    <property type="protein sequence ID" value="PWA46084.1"/>
    <property type="molecule type" value="Genomic_DNA"/>
</dbReference>
<keyword evidence="4" id="KW-0052">Apoplast</keyword>
<dbReference type="Proteomes" id="UP000245207">
    <property type="component" value="Unassembled WGS sequence"/>
</dbReference>
<proteinExistence type="inferred from homology"/>
<protein>
    <recommendedName>
        <fullName evidence="4">Dirigent protein</fullName>
    </recommendedName>
</protein>
<evidence type="ECO:0000256" key="1">
    <source>
        <dbReference type="ARBA" id="ARBA00010746"/>
    </source>
</evidence>
<comment type="similarity">
    <text evidence="1 4">Belongs to the plant dirigent protein family.</text>
</comment>
<comment type="subcellular location">
    <subcellularLocation>
        <location evidence="4">Secreted</location>
        <location evidence="4">Extracellular space</location>
        <location evidence="4">Apoplast</location>
    </subcellularLocation>
</comment>
<dbReference type="GO" id="GO:0009699">
    <property type="term" value="P:phenylpropanoid biosynthetic process"/>
    <property type="evidence" value="ECO:0007669"/>
    <property type="project" value="UniProtKB-ARBA"/>
</dbReference>
<comment type="subunit">
    <text evidence="2 4">Homodimer.</text>
</comment>
<dbReference type="AlphaFoldDB" id="A0A2U1LAP7"/>
<dbReference type="Gene3D" id="2.40.480.10">
    <property type="entry name" value="Allene oxide cyclase-like"/>
    <property type="match status" value="1"/>
</dbReference>
<organism evidence="5 6">
    <name type="scientific">Artemisia annua</name>
    <name type="common">Sweet wormwood</name>
    <dbReference type="NCBI Taxonomy" id="35608"/>
    <lineage>
        <taxon>Eukaryota</taxon>
        <taxon>Viridiplantae</taxon>
        <taxon>Streptophyta</taxon>
        <taxon>Embryophyta</taxon>
        <taxon>Tracheophyta</taxon>
        <taxon>Spermatophyta</taxon>
        <taxon>Magnoliopsida</taxon>
        <taxon>eudicotyledons</taxon>
        <taxon>Gunneridae</taxon>
        <taxon>Pentapetalae</taxon>
        <taxon>asterids</taxon>
        <taxon>campanulids</taxon>
        <taxon>Asterales</taxon>
        <taxon>Asteraceae</taxon>
        <taxon>Asteroideae</taxon>
        <taxon>Anthemideae</taxon>
        <taxon>Artemisiinae</taxon>
        <taxon>Artemisia</taxon>
    </lineage>
</organism>
<keyword evidence="3 4" id="KW-0964">Secreted</keyword>
<dbReference type="InterPro" id="IPR044859">
    <property type="entry name" value="Allene_oxi_cyc_Dirigent"/>
</dbReference>
<dbReference type="GO" id="GO:0048046">
    <property type="term" value="C:apoplast"/>
    <property type="evidence" value="ECO:0007669"/>
    <property type="project" value="UniProtKB-SubCell"/>
</dbReference>
<comment type="caution">
    <text evidence="5">The sequence shown here is derived from an EMBL/GenBank/DDBJ whole genome shotgun (WGS) entry which is preliminary data.</text>
</comment>
<dbReference type="PANTHER" id="PTHR21495">
    <property type="entry name" value="NUCLEOPORIN-RELATED"/>
    <property type="match status" value="1"/>
</dbReference>
<dbReference type="InterPro" id="IPR004265">
    <property type="entry name" value="Dirigent"/>
</dbReference>
<dbReference type="Pfam" id="PF03018">
    <property type="entry name" value="Dirigent"/>
    <property type="match status" value="1"/>
</dbReference>
<evidence type="ECO:0000256" key="3">
    <source>
        <dbReference type="ARBA" id="ARBA00022525"/>
    </source>
</evidence>
<evidence type="ECO:0000256" key="2">
    <source>
        <dbReference type="ARBA" id="ARBA00011738"/>
    </source>
</evidence>
<accession>A0A2U1LAP7</accession>
<comment type="function">
    <text evidence="4">Dirigent proteins impart stereoselectivity on the phenoxy radical-coupling reaction, yielding optically active lignans from two molecules of coniferyl alcohol in the biosynthesis of lignans, flavonolignans, and alkaloids and thus plays a central role in plant secondary metabolism.</text>
</comment>
<evidence type="ECO:0000313" key="5">
    <source>
        <dbReference type="EMBL" id="PWA46084.1"/>
    </source>
</evidence>
<sequence length="234" mass="26361">MKEKLSHLHFYFHDIVSGKHPTAVRIAQAATTNTSSTGFGFTVMIDDPLTVGPERNSKILGRAQGIYAADDLNELSIIMVLNYVFVEGKYNGSTLSILGRNLVTSKVREMPIVGGSGLFRFARGYALAKTHFLNVSTGDAVVEYNVYVLHTLLNIVTDIRSVFVRFYEVDFLFWSFGTSTLSTAKDFTKWSINKPNFTCIAWVQIMFSNIKDNFVPKDTESYHLMHNQTFFNAL</sequence>
<evidence type="ECO:0000256" key="4">
    <source>
        <dbReference type="RuleBase" id="RU363099"/>
    </source>
</evidence>